<evidence type="ECO:0000313" key="3">
    <source>
        <dbReference type="EMBL" id="MBN3289774.1"/>
    </source>
</evidence>
<name>A0ABS2YUB3_POLSE</name>
<feature type="chain" id="PRO_5045603713" evidence="1">
    <location>
        <begin position="21"/>
        <end position="119"/>
    </location>
</feature>
<dbReference type="PANTHER" id="PTHR23267">
    <property type="entry name" value="IMMUNOGLOBULIN LIGHT CHAIN"/>
    <property type="match status" value="1"/>
</dbReference>
<feature type="non-terminal residue" evidence="3">
    <location>
        <position position="1"/>
    </location>
</feature>
<feature type="non-terminal residue" evidence="3">
    <location>
        <position position="119"/>
    </location>
</feature>
<evidence type="ECO:0000259" key="2">
    <source>
        <dbReference type="PROSITE" id="PS50835"/>
    </source>
</evidence>
<organism evidence="3 4">
    <name type="scientific">Polypterus senegalus</name>
    <name type="common">Senegal bichir</name>
    <dbReference type="NCBI Taxonomy" id="55291"/>
    <lineage>
        <taxon>Eukaryota</taxon>
        <taxon>Metazoa</taxon>
        <taxon>Chordata</taxon>
        <taxon>Craniata</taxon>
        <taxon>Vertebrata</taxon>
        <taxon>Euteleostomi</taxon>
        <taxon>Actinopterygii</taxon>
        <taxon>Polypteriformes</taxon>
        <taxon>Polypteridae</taxon>
        <taxon>Polypterus</taxon>
    </lineage>
</organism>
<reference evidence="3" key="1">
    <citation type="journal article" date="2021" name="Cell">
        <title>Tracing the genetic footprints of vertebrate landing in non-teleost ray-finned fishes.</title>
        <authorList>
            <person name="Bi X."/>
            <person name="Wang K."/>
            <person name="Yang L."/>
            <person name="Pan H."/>
            <person name="Jiang H."/>
            <person name="Wei Q."/>
            <person name="Fang M."/>
            <person name="Yu H."/>
            <person name="Zhu C."/>
            <person name="Cai Y."/>
            <person name="He Y."/>
            <person name="Gan X."/>
            <person name="Zeng H."/>
            <person name="Yu D."/>
            <person name="Zhu Y."/>
            <person name="Jiang H."/>
            <person name="Qiu Q."/>
            <person name="Yang H."/>
            <person name="Zhang Y.E."/>
            <person name="Wang W."/>
            <person name="Zhu M."/>
            <person name="He S."/>
            <person name="Zhang G."/>
        </authorList>
    </citation>
    <scope>NUCLEOTIDE SEQUENCE</scope>
    <source>
        <tissue evidence="3">Muscle</tissue>
    </source>
</reference>
<dbReference type="InterPro" id="IPR003599">
    <property type="entry name" value="Ig_sub"/>
</dbReference>
<dbReference type="Proteomes" id="UP001166052">
    <property type="component" value="Unassembled WGS sequence"/>
</dbReference>
<dbReference type="Gene3D" id="2.60.40.10">
    <property type="entry name" value="Immunoglobulins"/>
    <property type="match status" value="1"/>
</dbReference>
<proteinExistence type="predicted"/>
<dbReference type="SMART" id="SM00406">
    <property type="entry name" value="IGv"/>
    <property type="match status" value="1"/>
</dbReference>
<dbReference type="InterPro" id="IPR007110">
    <property type="entry name" value="Ig-like_dom"/>
</dbReference>
<keyword evidence="4" id="KW-1185">Reference proteome</keyword>
<protein>
    <submittedName>
        <fullName evidence="3">KV5A1 protein</fullName>
    </submittedName>
</protein>
<dbReference type="InterPro" id="IPR036179">
    <property type="entry name" value="Ig-like_dom_sf"/>
</dbReference>
<feature type="domain" description="Ig-like" evidence="2">
    <location>
        <begin position="36"/>
        <end position="119"/>
    </location>
</feature>
<comment type="caution">
    <text evidence="3">The sequence shown here is derived from an EMBL/GenBank/DDBJ whole genome shotgun (WGS) entry which is preliminary data.</text>
</comment>
<dbReference type="InterPro" id="IPR013783">
    <property type="entry name" value="Ig-like_fold"/>
</dbReference>
<dbReference type="SUPFAM" id="SSF48726">
    <property type="entry name" value="Immunoglobulin"/>
    <property type="match status" value="1"/>
</dbReference>
<gene>
    <name evidence="3" type="ORF">GTO92_0009720</name>
</gene>
<keyword evidence="1" id="KW-0732">Signal</keyword>
<dbReference type="SMART" id="SM00409">
    <property type="entry name" value="IG"/>
    <property type="match status" value="1"/>
</dbReference>
<dbReference type="PROSITE" id="PS50835">
    <property type="entry name" value="IG_LIKE"/>
    <property type="match status" value="1"/>
</dbReference>
<dbReference type="InterPro" id="IPR050150">
    <property type="entry name" value="IgV_Light_Chain"/>
</dbReference>
<dbReference type="InterPro" id="IPR013106">
    <property type="entry name" value="Ig_V-set"/>
</dbReference>
<feature type="signal peptide" evidence="1">
    <location>
        <begin position="1"/>
        <end position="20"/>
    </location>
</feature>
<evidence type="ECO:0000256" key="1">
    <source>
        <dbReference type="SAM" id="SignalP"/>
    </source>
</evidence>
<accession>A0ABS2YUB3</accession>
<evidence type="ECO:0000313" key="4">
    <source>
        <dbReference type="Proteomes" id="UP001166052"/>
    </source>
</evidence>
<dbReference type="Pfam" id="PF07686">
    <property type="entry name" value="V-set"/>
    <property type="match status" value="1"/>
</dbReference>
<dbReference type="EMBL" id="JAAWVN010004796">
    <property type="protein sequence ID" value="MBN3289774.1"/>
    <property type="molecule type" value="Genomic_DNA"/>
</dbReference>
<sequence>MGFFILLALTAIAFSQNSMGQVVLTHRPLVKSVPIGDSVTLECQSSSTDVTSSLAWYLLRPGETHKLLFSSLGSRMSGTPSRFSDSKSGTVFSLTISGVQAEDAGHYYCQQHASSPLTQ</sequence>